<feature type="region of interest" description="Disordered" evidence="1">
    <location>
        <begin position="58"/>
        <end position="121"/>
    </location>
</feature>
<evidence type="ECO:0000313" key="3">
    <source>
        <dbReference type="Proteomes" id="UP001500443"/>
    </source>
</evidence>
<protein>
    <submittedName>
        <fullName evidence="2">Uncharacterized protein</fullName>
    </submittedName>
</protein>
<dbReference type="EMBL" id="BAAAPF010000161">
    <property type="protein sequence ID" value="GAA2134718.1"/>
    <property type="molecule type" value="Genomic_DNA"/>
</dbReference>
<organism evidence="2 3">
    <name type="scientific">Streptomyces synnematoformans</name>
    <dbReference type="NCBI Taxonomy" id="415721"/>
    <lineage>
        <taxon>Bacteria</taxon>
        <taxon>Bacillati</taxon>
        <taxon>Actinomycetota</taxon>
        <taxon>Actinomycetes</taxon>
        <taxon>Kitasatosporales</taxon>
        <taxon>Streptomycetaceae</taxon>
        <taxon>Streptomyces</taxon>
    </lineage>
</organism>
<evidence type="ECO:0000256" key="1">
    <source>
        <dbReference type="SAM" id="MobiDB-lite"/>
    </source>
</evidence>
<feature type="region of interest" description="Disordered" evidence="1">
    <location>
        <begin position="1"/>
        <end position="28"/>
    </location>
</feature>
<dbReference type="Proteomes" id="UP001500443">
    <property type="component" value="Unassembled WGS sequence"/>
</dbReference>
<comment type="caution">
    <text evidence="2">The sequence shown here is derived from an EMBL/GenBank/DDBJ whole genome shotgun (WGS) entry which is preliminary data.</text>
</comment>
<reference evidence="2 3" key="1">
    <citation type="journal article" date="2019" name="Int. J. Syst. Evol. Microbiol.">
        <title>The Global Catalogue of Microorganisms (GCM) 10K type strain sequencing project: providing services to taxonomists for standard genome sequencing and annotation.</title>
        <authorList>
            <consortium name="The Broad Institute Genomics Platform"/>
            <consortium name="The Broad Institute Genome Sequencing Center for Infectious Disease"/>
            <person name="Wu L."/>
            <person name="Ma J."/>
        </authorList>
    </citation>
    <scope>NUCLEOTIDE SEQUENCE [LARGE SCALE GENOMIC DNA]</scope>
    <source>
        <strain evidence="2 3">JCM 15481</strain>
    </source>
</reference>
<feature type="compositionally biased region" description="Low complexity" evidence="1">
    <location>
        <begin position="76"/>
        <end position="121"/>
    </location>
</feature>
<evidence type="ECO:0000313" key="2">
    <source>
        <dbReference type="EMBL" id="GAA2134718.1"/>
    </source>
</evidence>
<dbReference type="RefSeq" id="WP_344291678.1">
    <property type="nucleotide sequence ID" value="NZ_BAAAPF010000161.1"/>
</dbReference>
<gene>
    <name evidence="2" type="ORF">GCM10009802_43340</name>
</gene>
<name>A0ABN2Z022_9ACTN</name>
<accession>A0ABN2Z022</accession>
<sequence length="121" mass="11568">MHAMANSRVTGTDPAGAEHTVRVTGAGARRRLECGSCKWSRSAQFLPWLKAEEHLAEEHGAAVAADRQGGLGPGAEPGAAPEGGAVPEAGAASEGGAAPGAGAASEGGTEPGAGAASEGGA</sequence>
<keyword evidence="3" id="KW-1185">Reference proteome</keyword>
<proteinExistence type="predicted"/>